<evidence type="ECO:0000313" key="1">
    <source>
        <dbReference type="EMBL" id="MFB5684924.1"/>
    </source>
</evidence>
<accession>A0ABV5BJB3</accession>
<evidence type="ECO:0000313" key="2">
    <source>
        <dbReference type="Proteomes" id="UP001580407"/>
    </source>
</evidence>
<name>A0ABV5BJB3_9BACL</name>
<dbReference type="EMBL" id="JBHILM010000051">
    <property type="protein sequence ID" value="MFB5684924.1"/>
    <property type="molecule type" value="Genomic_DNA"/>
</dbReference>
<dbReference type="Proteomes" id="UP001580407">
    <property type="component" value="Unassembled WGS sequence"/>
</dbReference>
<comment type="caution">
    <text evidence="1">The sequence shown here is derived from an EMBL/GenBank/DDBJ whole genome shotgun (WGS) entry which is preliminary data.</text>
</comment>
<sequence length="128" mass="13743">MNSITAKMLFTAVGFLLFISAAAVGAGLFIQNHAALDEVDAALSSRDRDVVLIPVMEGEEKVSGAAVMQSVFQIAGLGVDIQVDGYLFSKDVGIEDTDVSIVDLRAVYSTAYQRNGDGVLERLIFRKQ</sequence>
<proteinExistence type="predicted"/>
<dbReference type="RefSeq" id="WP_375528588.1">
    <property type="nucleotide sequence ID" value="NZ_JBHILM010000051.1"/>
</dbReference>
<gene>
    <name evidence="1" type="ORF">ACE3NQ_28850</name>
</gene>
<keyword evidence="2" id="KW-1185">Reference proteome</keyword>
<organism evidence="1 2">
    <name type="scientific">Paenibacillus terreus</name>
    <dbReference type="NCBI Taxonomy" id="1387834"/>
    <lineage>
        <taxon>Bacteria</taxon>
        <taxon>Bacillati</taxon>
        <taxon>Bacillota</taxon>
        <taxon>Bacilli</taxon>
        <taxon>Bacillales</taxon>
        <taxon>Paenibacillaceae</taxon>
        <taxon>Paenibacillus</taxon>
    </lineage>
</organism>
<protein>
    <submittedName>
        <fullName evidence="1">Uncharacterized protein</fullName>
    </submittedName>
</protein>
<reference evidence="1 2" key="1">
    <citation type="submission" date="2024-09" db="EMBL/GenBank/DDBJ databases">
        <authorList>
            <person name="Ruan L."/>
        </authorList>
    </citation>
    <scope>NUCLEOTIDE SEQUENCE [LARGE SCALE GENOMIC DNA]</scope>
    <source>
        <strain evidence="1 2">D33</strain>
    </source>
</reference>